<dbReference type="Proteomes" id="UP001156702">
    <property type="component" value="Unassembled WGS sequence"/>
</dbReference>
<name>A0ABQ5ZRW3_9HYPH</name>
<reference evidence="2" key="1">
    <citation type="journal article" date="2019" name="Int. J. Syst. Evol. Microbiol.">
        <title>The Global Catalogue of Microorganisms (GCM) 10K type strain sequencing project: providing services to taxonomists for standard genome sequencing and annotation.</title>
        <authorList>
            <consortium name="The Broad Institute Genomics Platform"/>
            <consortium name="The Broad Institute Genome Sequencing Center for Infectious Disease"/>
            <person name="Wu L."/>
            <person name="Ma J."/>
        </authorList>
    </citation>
    <scope>NUCLEOTIDE SEQUENCE [LARGE SCALE GENOMIC DNA]</scope>
    <source>
        <strain evidence="2">NBRC 102122</strain>
    </source>
</reference>
<accession>A0ABQ5ZRW3</accession>
<comment type="caution">
    <text evidence="1">The sequence shown here is derived from an EMBL/GenBank/DDBJ whole genome shotgun (WGS) entry which is preliminary data.</text>
</comment>
<dbReference type="EMBL" id="BSOP01000055">
    <property type="protein sequence ID" value="GLR54642.1"/>
    <property type="molecule type" value="Genomic_DNA"/>
</dbReference>
<proteinExistence type="predicted"/>
<evidence type="ECO:0000313" key="1">
    <source>
        <dbReference type="EMBL" id="GLR54642.1"/>
    </source>
</evidence>
<sequence length="190" mass="21863">MNCIDCRLIHYAKASSLFNGIHRPFVYVVYSECVARAAFRLDPQLSIFKLGFSGGGQDRFRSLIEGWSFRNGRTPPLGNCRRWESLGVWKMHTAEAFERKFKAVAQARGRIVPPHVYGWDENSSRLAQRTNGETEIYWFNDTDFSSLPLYQDKVCTEERRSFEMLAEMFGAIRARNEAFKAKMSRPDASG</sequence>
<evidence type="ECO:0000313" key="2">
    <source>
        <dbReference type="Proteomes" id="UP001156702"/>
    </source>
</evidence>
<protein>
    <submittedName>
        <fullName evidence="1">Uncharacterized protein</fullName>
    </submittedName>
</protein>
<organism evidence="1 2">
    <name type="scientific">Shinella yambaruensis</name>
    <dbReference type="NCBI Taxonomy" id="415996"/>
    <lineage>
        <taxon>Bacteria</taxon>
        <taxon>Pseudomonadati</taxon>
        <taxon>Pseudomonadota</taxon>
        <taxon>Alphaproteobacteria</taxon>
        <taxon>Hyphomicrobiales</taxon>
        <taxon>Rhizobiaceae</taxon>
        <taxon>Shinella</taxon>
    </lineage>
</organism>
<keyword evidence="2" id="KW-1185">Reference proteome</keyword>
<gene>
    <name evidence="1" type="ORF">GCM10007923_58610</name>
</gene>
<dbReference type="RefSeq" id="WP_244769035.1">
    <property type="nucleotide sequence ID" value="NZ_BSOP01000055.1"/>
</dbReference>